<gene>
    <name evidence="2" type="ORF">AKJ09_10558</name>
</gene>
<evidence type="ECO:0000313" key="2">
    <source>
        <dbReference type="EMBL" id="AKV03895.1"/>
    </source>
</evidence>
<reference evidence="2 3" key="1">
    <citation type="submission" date="2015-08" db="EMBL/GenBank/DDBJ databases">
        <authorList>
            <person name="Babu N.S."/>
            <person name="Beckwith C.J."/>
            <person name="Beseler K.G."/>
            <person name="Brison A."/>
            <person name="Carone J.V."/>
            <person name="Caskin T.P."/>
            <person name="Diamond M."/>
            <person name="Durham M.E."/>
            <person name="Foxe J.M."/>
            <person name="Go M."/>
            <person name="Henderson B.A."/>
            <person name="Jones I.B."/>
            <person name="McGettigan J.A."/>
            <person name="Micheletti S.J."/>
            <person name="Nasrallah M.E."/>
            <person name="Ortiz D."/>
            <person name="Piller C.R."/>
            <person name="Privatt S.R."/>
            <person name="Schneider S.L."/>
            <person name="Sharp S."/>
            <person name="Smith T.C."/>
            <person name="Stanton J.D."/>
            <person name="Ullery H.E."/>
            <person name="Wilson R.J."/>
            <person name="Serrano M.G."/>
            <person name="Buck G."/>
            <person name="Lee V."/>
            <person name="Wang Y."/>
            <person name="Carvalho R."/>
            <person name="Voegtly L."/>
            <person name="Shi R."/>
            <person name="Duckworth R."/>
            <person name="Johnson A."/>
            <person name="Loviza R."/>
            <person name="Walstead R."/>
            <person name="Shah Z."/>
            <person name="Kiflezghi M."/>
            <person name="Wade K."/>
            <person name="Ball S.L."/>
            <person name="Bradley K.W."/>
            <person name="Asai D.J."/>
            <person name="Bowman C.A."/>
            <person name="Russell D.A."/>
            <person name="Pope W.H."/>
            <person name="Jacobs-Sera D."/>
            <person name="Hendrix R.W."/>
            <person name="Hatfull G.F."/>
        </authorList>
    </citation>
    <scope>NUCLEOTIDE SEQUENCE [LARGE SCALE GENOMIC DNA]</scope>
    <source>
        <strain evidence="2 3">DSM 27648</strain>
    </source>
</reference>
<evidence type="ECO:0000256" key="1">
    <source>
        <dbReference type="SAM" id="MobiDB-lite"/>
    </source>
</evidence>
<feature type="region of interest" description="Disordered" evidence="1">
    <location>
        <begin position="48"/>
        <end position="72"/>
    </location>
</feature>
<sequence>MGVTPVDEVVVEPSPNVYELLMLPQHFALPFPKAAHAKPFVDEVPPPAWTETMSPNDPGDILRLSSVSGPPS</sequence>
<dbReference type="AlphaFoldDB" id="A0A0K1QEN7"/>
<dbReference type="STRING" id="1391654.AKJ09_10558"/>
<protein>
    <submittedName>
        <fullName evidence="2">Uncharacterized protein</fullName>
    </submittedName>
</protein>
<keyword evidence="3" id="KW-1185">Reference proteome</keyword>
<dbReference type="Proteomes" id="UP000064967">
    <property type="component" value="Chromosome"/>
</dbReference>
<dbReference type="EMBL" id="CP012333">
    <property type="protein sequence ID" value="AKV03895.1"/>
    <property type="molecule type" value="Genomic_DNA"/>
</dbReference>
<proteinExistence type="predicted"/>
<organism evidence="2 3">
    <name type="scientific">Labilithrix luteola</name>
    <dbReference type="NCBI Taxonomy" id="1391654"/>
    <lineage>
        <taxon>Bacteria</taxon>
        <taxon>Pseudomonadati</taxon>
        <taxon>Myxococcota</taxon>
        <taxon>Polyangia</taxon>
        <taxon>Polyangiales</taxon>
        <taxon>Labilitrichaceae</taxon>
        <taxon>Labilithrix</taxon>
    </lineage>
</organism>
<accession>A0A0K1QEN7</accession>
<evidence type="ECO:0000313" key="3">
    <source>
        <dbReference type="Proteomes" id="UP000064967"/>
    </source>
</evidence>
<dbReference type="KEGG" id="llu:AKJ09_10558"/>
<name>A0A0K1QEN7_9BACT</name>